<feature type="transmembrane region" description="Helical" evidence="1">
    <location>
        <begin position="230"/>
        <end position="251"/>
    </location>
</feature>
<dbReference type="InterPro" id="IPR040410">
    <property type="entry name" value="UPF0658_Golgi"/>
</dbReference>
<dbReference type="EMBL" id="JASJQH010000008">
    <property type="protein sequence ID" value="KAK9768697.1"/>
    <property type="molecule type" value="Genomic_DNA"/>
</dbReference>
<gene>
    <name evidence="2" type="ORF">K7432_000453</name>
</gene>
<feature type="transmembrane region" description="Helical" evidence="1">
    <location>
        <begin position="83"/>
        <end position="105"/>
    </location>
</feature>
<feature type="transmembrane region" description="Helical" evidence="1">
    <location>
        <begin position="293"/>
        <end position="314"/>
    </location>
</feature>
<name>A0ABR2X4Y7_9FUNG</name>
<keyword evidence="1" id="KW-1133">Transmembrane helix</keyword>
<dbReference type="PANTHER" id="PTHR34391">
    <property type="entry name" value="UPF0658 GOLGI APPARATUS MEMBRANE PROTEIN C1952.10C-RELATED"/>
    <property type="match status" value="1"/>
</dbReference>
<evidence type="ECO:0000313" key="2">
    <source>
        <dbReference type="EMBL" id="KAK9768697.1"/>
    </source>
</evidence>
<organism evidence="2 3">
    <name type="scientific">Basidiobolus ranarum</name>
    <dbReference type="NCBI Taxonomy" id="34480"/>
    <lineage>
        <taxon>Eukaryota</taxon>
        <taxon>Fungi</taxon>
        <taxon>Fungi incertae sedis</taxon>
        <taxon>Zoopagomycota</taxon>
        <taxon>Entomophthoromycotina</taxon>
        <taxon>Basidiobolomycetes</taxon>
        <taxon>Basidiobolales</taxon>
        <taxon>Basidiobolaceae</taxon>
        <taxon>Basidiobolus</taxon>
    </lineage>
</organism>
<feature type="transmembrane region" description="Helical" evidence="1">
    <location>
        <begin position="258"/>
        <end position="278"/>
    </location>
</feature>
<evidence type="ECO:0000256" key="1">
    <source>
        <dbReference type="SAM" id="Phobius"/>
    </source>
</evidence>
<keyword evidence="3" id="KW-1185">Reference proteome</keyword>
<sequence>MPGSPQRTSTLEDLTSNQNGGLFSLGGANANGKKKPAWLPSSTWSRLTMLVAMLQGITVTALEIVITIYRLRLDLDNNSNSIIIYHVIMMVAQLFAFIICWEAMVHKNTIQAIAFTVFNYVLLGFSVLLYLKYQATGVSRGLYEDSRLLELAVIIVITSCSIAFTGLTWEIYKEFGWKIFKRLGANLEIRRMYKAYQILLTLLKLDMFFFIGYSVQLATLVYNSRDVETWIQITVAIPASVVLLALASYALHKENKAIMYFFMGCLALVIVYCIYKFVKMYQPDDRFSDSREYLTFFNIMTMILIITTIVNTWICCSNFGKGLREQIEAYDERRESISPRFEQGAQTLRESGCNSERWEID</sequence>
<keyword evidence="1" id="KW-0812">Transmembrane</keyword>
<accession>A0ABR2X4Y7</accession>
<protein>
    <submittedName>
        <fullName evidence="2">Uncharacterized protein</fullName>
    </submittedName>
</protein>
<feature type="transmembrane region" description="Helical" evidence="1">
    <location>
        <begin position="47"/>
        <end position="71"/>
    </location>
</feature>
<reference evidence="2 3" key="1">
    <citation type="submission" date="2023-04" db="EMBL/GenBank/DDBJ databases">
        <title>Genome of Basidiobolus ranarum AG-B5.</title>
        <authorList>
            <person name="Stajich J.E."/>
            <person name="Carter-House D."/>
            <person name="Gryganskyi A."/>
        </authorList>
    </citation>
    <scope>NUCLEOTIDE SEQUENCE [LARGE SCALE GENOMIC DNA]</scope>
    <source>
        <strain evidence="2 3">AG-B5</strain>
    </source>
</reference>
<proteinExistence type="predicted"/>
<dbReference type="Proteomes" id="UP001479436">
    <property type="component" value="Unassembled WGS sequence"/>
</dbReference>
<dbReference type="PANTHER" id="PTHR34391:SF1">
    <property type="entry name" value="UPF0658 GOLGI APPARATUS MEMBRANE PROTEIN C1952.10C-RELATED"/>
    <property type="match status" value="1"/>
</dbReference>
<keyword evidence="1" id="KW-0472">Membrane</keyword>
<feature type="transmembrane region" description="Helical" evidence="1">
    <location>
        <begin position="193"/>
        <end position="215"/>
    </location>
</feature>
<feature type="transmembrane region" description="Helical" evidence="1">
    <location>
        <begin position="112"/>
        <end position="131"/>
    </location>
</feature>
<comment type="caution">
    <text evidence="2">The sequence shown here is derived from an EMBL/GenBank/DDBJ whole genome shotgun (WGS) entry which is preliminary data.</text>
</comment>
<evidence type="ECO:0000313" key="3">
    <source>
        <dbReference type="Proteomes" id="UP001479436"/>
    </source>
</evidence>